<dbReference type="PRINTS" id="PR01802">
    <property type="entry name" value="SYNEMBRYN"/>
</dbReference>
<gene>
    <name evidence="6" type="ORF">LPJ64_004184</name>
</gene>
<dbReference type="AlphaFoldDB" id="A0A9W7XIV6"/>
<comment type="caution">
    <text evidence="6">The sequence shown here is derived from an EMBL/GenBank/DDBJ whole genome shotgun (WGS) entry which is preliminary data.</text>
</comment>
<evidence type="ECO:0000256" key="2">
    <source>
        <dbReference type="ARBA" id="ARBA00009049"/>
    </source>
</evidence>
<name>A0A9W7XIV6_9FUNG</name>
<evidence type="ECO:0000256" key="3">
    <source>
        <dbReference type="ARBA" id="ARBA00022490"/>
    </source>
</evidence>
<dbReference type="SUPFAM" id="SSF48371">
    <property type="entry name" value="ARM repeat"/>
    <property type="match status" value="1"/>
</dbReference>
<dbReference type="InterPro" id="IPR019318">
    <property type="entry name" value="Gua_nucleotide_exch_fac_Ric8"/>
</dbReference>
<protein>
    <recommendedName>
        <fullName evidence="8">Synembryn</fullName>
    </recommendedName>
</protein>
<dbReference type="Pfam" id="PF10165">
    <property type="entry name" value="Ric8"/>
    <property type="match status" value="1"/>
</dbReference>
<keyword evidence="4" id="KW-0344">Guanine-nucleotide releasing factor</keyword>
<keyword evidence="5" id="KW-0143">Chaperone</keyword>
<evidence type="ECO:0008006" key="8">
    <source>
        <dbReference type="Google" id="ProtNLM"/>
    </source>
</evidence>
<proteinExistence type="inferred from homology"/>
<keyword evidence="3" id="KW-0963">Cytoplasm</keyword>
<dbReference type="PANTHER" id="PTHR12425">
    <property type="entry name" value="SYNEMBRYN"/>
    <property type="match status" value="1"/>
</dbReference>
<dbReference type="Proteomes" id="UP001145021">
    <property type="component" value="Unassembled WGS sequence"/>
</dbReference>
<comment type="similarity">
    <text evidence="2">Belongs to the synembryn family.</text>
</comment>
<evidence type="ECO:0000256" key="1">
    <source>
        <dbReference type="ARBA" id="ARBA00004544"/>
    </source>
</evidence>
<evidence type="ECO:0000256" key="5">
    <source>
        <dbReference type="ARBA" id="ARBA00023186"/>
    </source>
</evidence>
<dbReference type="GO" id="GO:0001965">
    <property type="term" value="F:G-protein alpha-subunit binding"/>
    <property type="evidence" value="ECO:0007669"/>
    <property type="project" value="TreeGrafter"/>
</dbReference>
<accession>A0A9W7XIV6</accession>
<dbReference type="GO" id="GO:0005938">
    <property type="term" value="C:cell cortex"/>
    <property type="evidence" value="ECO:0007669"/>
    <property type="project" value="UniProtKB-SubCell"/>
</dbReference>
<dbReference type="PANTHER" id="PTHR12425:SF5">
    <property type="entry name" value="SYNEMBRYN"/>
    <property type="match status" value="1"/>
</dbReference>
<dbReference type="EMBL" id="JANBOH010000192">
    <property type="protein sequence ID" value="KAJ1644115.1"/>
    <property type="molecule type" value="Genomic_DNA"/>
</dbReference>
<dbReference type="InterPro" id="IPR016024">
    <property type="entry name" value="ARM-type_fold"/>
</dbReference>
<dbReference type="InterPro" id="IPR008376">
    <property type="entry name" value="Chaperone_Ric-8_A/B"/>
</dbReference>
<evidence type="ECO:0000256" key="4">
    <source>
        <dbReference type="ARBA" id="ARBA00022658"/>
    </source>
</evidence>
<organism evidence="6 7">
    <name type="scientific">Coemansia asiatica</name>
    <dbReference type="NCBI Taxonomy" id="1052880"/>
    <lineage>
        <taxon>Eukaryota</taxon>
        <taxon>Fungi</taxon>
        <taxon>Fungi incertae sedis</taxon>
        <taxon>Zoopagomycota</taxon>
        <taxon>Kickxellomycotina</taxon>
        <taxon>Kickxellomycetes</taxon>
        <taxon>Kickxellales</taxon>
        <taxon>Kickxellaceae</taxon>
        <taxon>Coemansia</taxon>
    </lineage>
</organism>
<evidence type="ECO:0000313" key="7">
    <source>
        <dbReference type="Proteomes" id="UP001145021"/>
    </source>
</evidence>
<dbReference type="GO" id="GO:0007186">
    <property type="term" value="P:G protein-coupled receptor signaling pathway"/>
    <property type="evidence" value="ECO:0007669"/>
    <property type="project" value="TreeGrafter"/>
</dbReference>
<dbReference type="GO" id="GO:0005085">
    <property type="term" value="F:guanyl-nucleotide exchange factor activity"/>
    <property type="evidence" value="ECO:0007669"/>
    <property type="project" value="UniProtKB-KW"/>
</dbReference>
<comment type="subcellular location">
    <subcellularLocation>
        <location evidence="1">Cytoplasm</location>
        <location evidence="1">Cell cortex</location>
    </subcellularLocation>
</comment>
<sequence>MSDYFDLISDRPEKQLTSSEIERGLEIATKDIAKHMGNQQHQSKFTTVLLQRFLYNDTDCCSYRATSLALGILKIFGRHIENSPELTSIEAIRALLELTEQIFGKISDPKVNATMDLDQQTYAVVCCEEALTCVANAMLQSDECKKRFAQSGGFSTLAKILGSDKISSTAAFLCGRCLFLALVSNEDARHLVKDLDLPNVLAKAIRIYLNQQISCNSGSQQLPKGRFTLQQIIAELLKAGMTLCVRFQRSISGPLDNGKDLRDDSIPEEHAFEFIELLRVSLDVLCFLPITSQGHLADASKQAFSIALNFSTKRPRDVEEMWLPSTEASNGADKWAYVDRVYGLFEQLVGCVVGNDSHKDDITDRADQYQAELTPVTLVLVRLVTEHINVRQRILQRVYPEENKGAEFDKLPEMRSGISAKLVRLLRIPQGGMLPGAIGDFLLTLMSHDVKQFIMAVGYGNAAGYMLARGIDIPADVLKQVGDKGADQVAVDPVTGRAFDQAAVDRELAAMTDEEKEREAERLFVLFERLNRTGVIKVENPVHQAMQSGRFKELSDDEDNTRK</sequence>
<evidence type="ECO:0000313" key="6">
    <source>
        <dbReference type="EMBL" id="KAJ1644115.1"/>
    </source>
</evidence>
<keyword evidence="7" id="KW-1185">Reference proteome</keyword>
<reference evidence="6" key="1">
    <citation type="submission" date="2022-07" db="EMBL/GenBank/DDBJ databases">
        <title>Phylogenomic reconstructions and comparative analyses of Kickxellomycotina fungi.</title>
        <authorList>
            <person name="Reynolds N.K."/>
            <person name="Stajich J.E."/>
            <person name="Barry K."/>
            <person name="Grigoriev I.V."/>
            <person name="Crous P."/>
            <person name="Smith M.E."/>
        </authorList>
    </citation>
    <scope>NUCLEOTIDE SEQUENCE</scope>
    <source>
        <strain evidence="6">NBRC 105413</strain>
    </source>
</reference>